<dbReference type="eggNOG" id="ENOG502ZDTC">
    <property type="taxonomic scope" value="Bacteria"/>
</dbReference>
<keyword evidence="1" id="KW-0812">Transmembrane</keyword>
<keyword evidence="1" id="KW-0472">Membrane</keyword>
<dbReference type="AlphaFoldDB" id="A0A0D2JLQ0"/>
<accession>A0A0D2JLQ0</accession>
<feature type="transmembrane region" description="Helical" evidence="1">
    <location>
        <begin position="12"/>
        <end position="31"/>
    </location>
</feature>
<gene>
    <name evidence="2" type="ORF">J120_02940</name>
</gene>
<keyword evidence="3" id="KW-1185">Reference proteome</keyword>
<evidence type="ECO:0000256" key="1">
    <source>
        <dbReference type="SAM" id="Phobius"/>
    </source>
</evidence>
<dbReference type="EMBL" id="ARQD01000002">
    <property type="protein sequence ID" value="KIX85248.1"/>
    <property type="molecule type" value="Genomic_DNA"/>
</dbReference>
<evidence type="ECO:0000313" key="2">
    <source>
        <dbReference type="EMBL" id="KIX85248.1"/>
    </source>
</evidence>
<protein>
    <submittedName>
        <fullName evidence="2">Uncharacterized protein</fullName>
    </submittedName>
</protein>
<comment type="caution">
    <text evidence="2">The sequence shown here is derived from an EMBL/GenBank/DDBJ whole genome shotgun (WGS) entry which is preliminary data.</text>
</comment>
<proteinExistence type="predicted"/>
<evidence type="ECO:0000313" key="3">
    <source>
        <dbReference type="Proteomes" id="UP000032214"/>
    </source>
</evidence>
<reference evidence="2 3" key="1">
    <citation type="journal article" date="2013" name="Proc. Natl. Acad. Sci. U.S.A.">
        <title>Candidate phylum TM6 genome recovered from a hospital sink biofilm provides genomic insights into this uncultivated phylum.</title>
        <authorList>
            <person name="McLean J.S."/>
            <person name="Lombardo M.J."/>
            <person name="Badger J.H."/>
            <person name="Edlund A."/>
            <person name="Novotny M."/>
            <person name="Yee-Greenbaum J."/>
            <person name="Vyahhi N."/>
            <person name="Hall A.P."/>
            <person name="Yang Y."/>
            <person name="Dupont C.L."/>
            <person name="Ziegler M.G."/>
            <person name="Chitsaz H."/>
            <person name="Allen A.E."/>
            <person name="Yooseph S."/>
            <person name="Tesler G."/>
            <person name="Pevzner P.A."/>
            <person name="Friedman R.M."/>
            <person name="Nealson K.H."/>
            <person name="Venter J.C."/>
            <person name="Lasken R.S."/>
        </authorList>
    </citation>
    <scope>NUCLEOTIDE SEQUENCE [LARGE SCALE GENOMIC DNA]</scope>
    <source>
        <strain evidence="2 3">TM6SC1</strain>
    </source>
</reference>
<sequence length="192" mass="21304">MARARHIAWSSWCISCALLGLVILSIIGLHYNQQSMQAYLIGEDITQLVSIFADIDATAGIAEFEHTFNWIDFLTIKKNGFLGSQVGSLILARPERWNGPYVSQHICLQSVKYQVIKTDKGYFIIPGNGARLPDGRVMGVDLILTENSDIDTLINTGPLTYHAHKLAAPVIITPTTTMVSEMQKLNDQDEDI</sequence>
<name>A0A0D2JLQ0_9BACT</name>
<dbReference type="Proteomes" id="UP000032214">
    <property type="component" value="Unassembled WGS sequence"/>
</dbReference>
<organism evidence="2 3">
    <name type="scientific">candidate division TM6 bacterium JCVI TM6SC1</name>
    <dbReference type="NCBI Taxonomy" id="1306947"/>
    <lineage>
        <taxon>Bacteria</taxon>
        <taxon>Candidatus Babelota</taxon>
        <taxon>Vermiphilus</taxon>
    </lineage>
</organism>
<keyword evidence="1" id="KW-1133">Transmembrane helix</keyword>